<dbReference type="Proteomes" id="UP001257659">
    <property type="component" value="Unassembled WGS sequence"/>
</dbReference>
<keyword evidence="7" id="KW-1185">Reference proteome</keyword>
<evidence type="ECO:0000313" key="7">
    <source>
        <dbReference type="Proteomes" id="UP001257659"/>
    </source>
</evidence>
<comment type="similarity">
    <text evidence="1">Belongs to the Skp family.</text>
</comment>
<comment type="caution">
    <text evidence="6">The sequence shown here is derived from an EMBL/GenBank/DDBJ whole genome shotgun (WGS) entry which is preliminary data.</text>
</comment>
<reference evidence="6 7" key="1">
    <citation type="submission" date="2023-07" db="EMBL/GenBank/DDBJ databases">
        <title>Genomic Encyclopedia of Type Strains, Phase IV (KMG-IV): sequencing the most valuable type-strain genomes for metagenomic binning, comparative biology and taxonomic classification.</title>
        <authorList>
            <person name="Goeker M."/>
        </authorList>
    </citation>
    <scope>NUCLEOTIDE SEQUENCE [LARGE SCALE GENOMIC DNA]</scope>
    <source>
        <strain evidence="6 7">DSM 102814</strain>
    </source>
</reference>
<feature type="signal peptide" evidence="5">
    <location>
        <begin position="1"/>
        <end position="20"/>
    </location>
</feature>
<name>A0ABU1K3K7_9FLAO</name>
<gene>
    <name evidence="6" type="ORF">GGR31_000815</name>
</gene>
<dbReference type="PANTHER" id="PTHR35089:SF1">
    <property type="entry name" value="CHAPERONE PROTEIN SKP"/>
    <property type="match status" value="1"/>
</dbReference>
<dbReference type="Gene3D" id="3.30.910.20">
    <property type="entry name" value="Skp domain"/>
    <property type="match status" value="1"/>
</dbReference>
<proteinExistence type="inferred from homology"/>
<dbReference type="RefSeq" id="WP_309727101.1">
    <property type="nucleotide sequence ID" value="NZ_JAVDQA010000001.1"/>
</dbReference>
<dbReference type="PANTHER" id="PTHR35089">
    <property type="entry name" value="CHAPERONE PROTEIN SKP"/>
    <property type="match status" value="1"/>
</dbReference>
<evidence type="ECO:0000256" key="3">
    <source>
        <dbReference type="SAM" id="Coils"/>
    </source>
</evidence>
<evidence type="ECO:0000256" key="5">
    <source>
        <dbReference type="SAM" id="SignalP"/>
    </source>
</evidence>
<dbReference type="SMART" id="SM00935">
    <property type="entry name" value="OmpH"/>
    <property type="match status" value="1"/>
</dbReference>
<evidence type="ECO:0000256" key="2">
    <source>
        <dbReference type="ARBA" id="ARBA00022729"/>
    </source>
</evidence>
<feature type="compositionally biased region" description="Basic and acidic residues" evidence="4">
    <location>
        <begin position="196"/>
        <end position="276"/>
    </location>
</feature>
<feature type="coiled-coil region" evidence="3">
    <location>
        <begin position="52"/>
        <end position="105"/>
    </location>
</feature>
<protein>
    <submittedName>
        <fullName evidence="6">Skp family chaperone for outer membrane proteins</fullName>
    </submittedName>
</protein>
<dbReference type="InterPro" id="IPR024930">
    <property type="entry name" value="Skp_dom_sf"/>
</dbReference>
<dbReference type="EMBL" id="JAVDQA010000001">
    <property type="protein sequence ID" value="MDR6300199.1"/>
    <property type="molecule type" value="Genomic_DNA"/>
</dbReference>
<organism evidence="6 7">
    <name type="scientific">Mesonia maritima</name>
    <dbReference type="NCBI Taxonomy" id="1793873"/>
    <lineage>
        <taxon>Bacteria</taxon>
        <taxon>Pseudomonadati</taxon>
        <taxon>Bacteroidota</taxon>
        <taxon>Flavobacteriia</taxon>
        <taxon>Flavobacteriales</taxon>
        <taxon>Flavobacteriaceae</taxon>
        <taxon>Mesonia</taxon>
    </lineage>
</organism>
<sequence length="276" mass="33036">MKKSLLILLIGFISSFQLQAQRGLKIGYVDMDYILDNVPEYKQASQQLSGRVQQWKAEIESKMQKVKDMKQNLENERPLLTKELIEEREEEIKYEEDQIVKYQQDKFGPQGAFITQKRQLIQPVQDQVFNAVQEIGQTREYDFIYENSADALMLFSAKRHDISDQILAKITRSSRKLEREEQTENKEGEDENAAPEEYKSVIQAKEDKIEEQQREEKRQAIEDKRENEMNERQRVRDSIREAKRLEYEQRRQKMLEERQQRRDSIEKARNAERNNN</sequence>
<evidence type="ECO:0000256" key="4">
    <source>
        <dbReference type="SAM" id="MobiDB-lite"/>
    </source>
</evidence>
<dbReference type="SUPFAM" id="SSF111384">
    <property type="entry name" value="OmpH-like"/>
    <property type="match status" value="1"/>
</dbReference>
<feature type="chain" id="PRO_5046078337" evidence="5">
    <location>
        <begin position="21"/>
        <end position="276"/>
    </location>
</feature>
<keyword evidence="2 5" id="KW-0732">Signal</keyword>
<feature type="compositionally biased region" description="Basic and acidic residues" evidence="4">
    <location>
        <begin position="175"/>
        <end position="186"/>
    </location>
</feature>
<evidence type="ECO:0000313" key="6">
    <source>
        <dbReference type="EMBL" id="MDR6300199.1"/>
    </source>
</evidence>
<evidence type="ECO:0000256" key="1">
    <source>
        <dbReference type="ARBA" id="ARBA00009091"/>
    </source>
</evidence>
<dbReference type="Pfam" id="PF03938">
    <property type="entry name" value="OmpH"/>
    <property type="match status" value="1"/>
</dbReference>
<feature type="region of interest" description="Disordered" evidence="4">
    <location>
        <begin position="173"/>
        <end position="276"/>
    </location>
</feature>
<dbReference type="InterPro" id="IPR005632">
    <property type="entry name" value="Chaperone_Skp"/>
</dbReference>
<keyword evidence="3" id="KW-0175">Coiled coil</keyword>
<accession>A0ABU1K3K7</accession>